<accession>A0AAU7V3T3</accession>
<name>A0AAU7V3T3_9NOCA</name>
<keyword evidence="1" id="KW-1133">Transmembrane helix</keyword>
<gene>
    <name evidence="2" type="ORF">RBB84_24740</name>
</gene>
<feature type="transmembrane region" description="Helical" evidence="1">
    <location>
        <begin position="7"/>
        <end position="25"/>
    </location>
</feature>
<organism evidence="2">
    <name type="scientific">Rhodococcus sp. D-6</name>
    <dbReference type="NCBI Taxonomy" id="1387842"/>
    <lineage>
        <taxon>Bacteria</taxon>
        <taxon>Bacillati</taxon>
        <taxon>Actinomycetota</taxon>
        <taxon>Actinomycetes</taxon>
        <taxon>Mycobacteriales</taxon>
        <taxon>Nocardiaceae</taxon>
        <taxon>Rhodococcus</taxon>
    </lineage>
</organism>
<dbReference type="AlphaFoldDB" id="A0AAU7V3T3"/>
<dbReference type="EMBL" id="CP132970">
    <property type="protein sequence ID" value="XBW06979.1"/>
    <property type="molecule type" value="Genomic_DNA"/>
</dbReference>
<keyword evidence="1" id="KW-0472">Membrane</keyword>
<keyword evidence="1" id="KW-0812">Transmembrane</keyword>
<proteinExistence type="predicted"/>
<feature type="transmembrane region" description="Helical" evidence="1">
    <location>
        <begin position="45"/>
        <end position="64"/>
    </location>
</feature>
<reference evidence="2" key="1">
    <citation type="submission" date="2023-08" db="EMBL/GenBank/DDBJ databases">
        <title>The novel hydrolase IpcH responsible for the initial isoprocarb degradation step in Rhodococcus sp. D-6.</title>
        <authorList>
            <person name="Zhu Q."/>
        </authorList>
    </citation>
    <scope>NUCLEOTIDE SEQUENCE</scope>
    <source>
        <strain evidence="2">D-6</strain>
    </source>
</reference>
<evidence type="ECO:0000256" key="1">
    <source>
        <dbReference type="SAM" id="Phobius"/>
    </source>
</evidence>
<protein>
    <submittedName>
        <fullName evidence="2">Uncharacterized protein</fullName>
    </submittedName>
</protein>
<dbReference type="KEGG" id="rhox:RBB84_24740"/>
<dbReference type="GeneID" id="43508256"/>
<dbReference type="RefSeq" id="WP_197481815.1">
    <property type="nucleotide sequence ID" value="NZ_CP132970.1"/>
</dbReference>
<evidence type="ECO:0000313" key="2">
    <source>
        <dbReference type="EMBL" id="XBW06979.1"/>
    </source>
</evidence>
<sequence length="75" mass="8124">MEAFVESIATLVGVLFIVQGGGGLINNLFSDSKSWFALNYVDLPAPLHLAGHALLLAVGLLMVVRTKGWKWLVED</sequence>